<dbReference type="InterPro" id="IPR029052">
    <property type="entry name" value="Metallo-depent_PP-like"/>
</dbReference>
<dbReference type="RefSeq" id="WP_174581774.1">
    <property type="nucleotide sequence ID" value="NZ_CAJNOB010000001.1"/>
</dbReference>
<dbReference type="EMBL" id="CAJNOB010000001">
    <property type="protein sequence ID" value="CAF0689741.1"/>
    <property type="molecule type" value="Genomic_DNA"/>
</dbReference>
<reference evidence="2" key="1">
    <citation type="submission" date="2021-02" db="EMBL/GenBank/DDBJ databases">
        <authorList>
            <person name="Cremers G."/>
            <person name="Picone N."/>
        </authorList>
    </citation>
    <scope>NUCLEOTIDE SEQUENCE</scope>
    <source>
        <strain evidence="2">PQ17</strain>
    </source>
</reference>
<protein>
    <submittedName>
        <fullName evidence="2">Serine/threonine protein phosphatase</fullName>
    </submittedName>
</protein>
<evidence type="ECO:0000313" key="2">
    <source>
        <dbReference type="EMBL" id="CAF0689741.1"/>
    </source>
</evidence>
<sequence length="202" mass="22232">MRVLAFSDLHCDQEQARRLVSLSRQADLVLCLGDLANVHQGLRPMIEILQEFSCPCLLVPGNNETDEELREACRGWSKAQVLHGESTEIGGIRFFGLGGGIPVTPWSWSFDLTENQAREILKNCPAGCVLLVHSPPKGHVDQSGERHLGSEAILEAIQRKNPFLVLCGHIHESWGKESQVGLTQIRNLGPSGTWLELPPKGS</sequence>
<dbReference type="AlphaFoldDB" id="A0A8J2BKJ5"/>
<evidence type="ECO:0000313" key="3">
    <source>
        <dbReference type="Proteomes" id="UP000663859"/>
    </source>
</evidence>
<dbReference type="InterPro" id="IPR051693">
    <property type="entry name" value="UPF0046_metallophosphoest"/>
</dbReference>
<dbReference type="GO" id="GO:0016787">
    <property type="term" value="F:hydrolase activity"/>
    <property type="evidence" value="ECO:0007669"/>
    <property type="project" value="InterPro"/>
</dbReference>
<dbReference type="Gene3D" id="3.60.21.10">
    <property type="match status" value="1"/>
</dbReference>
<evidence type="ECO:0000259" key="1">
    <source>
        <dbReference type="Pfam" id="PF00149"/>
    </source>
</evidence>
<comment type="caution">
    <text evidence="2">The sequence shown here is derived from an EMBL/GenBank/DDBJ whole genome shotgun (WGS) entry which is preliminary data.</text>
</comment>
<feature type="domain" description="Calcineurin-like phosphoesterase" evidence="1">
    <location>
        <begin position="1"/>
        <end position="172"/>
    </location>
</feature>
<keyword evidence="3" id="KW-1185">Reference proteome</keyword>
<dbReference type="Proteomes" id="UP000663859">
    <property type="component" value="Unassembled WGS sequence"/>
</dbReference>
<dbReference type="Pfam" id="PF00149">
    <property type="entry name" value="Metallophos"/>
    <property type="match status" value="1"/>
</dbReference>
<organism evidence="2 3">
    <name type="scientific">Candidatus Methylacidithermus pantelleriae</name>
    <dbReference type="NCBI Taxonomy" id="2744239"/>
    <lineage>
        <taxon>Bacteria</taxon>
        <taxon>Pseudomonadati</taxon>
        <taxon>Verrucomicrobiota</taxon>
        <taxon>Methylacidiphilae</taxon>
        <taxon>Methylacidiphilales</taxon>
        <taxon>Methylacidiphilaceae</taxon>
        <taxon>Candidatus Methylacidithermus</taxon>
    </lineage>
</organism>
<accession>A0A8J2BKJ5</accession>
<dbReference type="PANTHER" id="PTHR12905:SF0">
    <property type="entry name" value="CALCINEURIN-LIKE PHOSPHOESTERASE DOMAIN-CONTAINING PROTEIN"/>
    <property type="match status" value="1"/>
</dbReference>
<name>A0A8J2BKJ5_9BACT</name>
<proteinExistence type="predicted"/>
<dbReference type="SUPFAM" id="SSF56300">
    <property type="entry name" value="Metallo-dependent phosphatases"/>
    <property type="match status" value="1"/>
</dbReference>
<dbReference type="PANTHER" id="PTHR12905">
    <property type="entry name" value="METALLOPHOSPHOESTERASE"/>
    <property type="match status" value="1"/>
</dbReference>
<dbReference type="InterPro" id="IPR004843">
    <property type="entry name" value="Calcineurin-like_PHP"/>
</dbReference>
<gene>
    <name evidence="2" type="ORF">MPNT_10344</name>
</gene>